<keyword evidence="5 7" id="KW-1133">Transmembrane helix</keyword>
<gene>
    <name evidence="9" type="ORF">HMPREF0179_01343</name>
</gene>
<reference evidence="9 10" key="2">
    <citation type="submission" date="2013-04" db="EMBL/GenBank/DDBJ databases">
        <title>The Genome Sequence of Bilophila wadsworthia 3_1_6.</title>
        <authorList>
            <consortium name="The Broad Institute Genomics Platform"/>
            <person name="Earl A."/>
            <person name="Ward D."/>
            <person name="Feldgarden M."/>
            <person name="Gevers D."/>
            <person name="Sibley C."/>
            <person name="Strauss J."/>
            <person name="Allen-Vercoe E."/>
            <person name="Walker B."/>
            <person name="Young S."/>
            <person name="Zeng Q."/>
            <person name="Gargeya S."/>
            <person name="Fitzgerald M."/>
            <person name="Haas B."/>
            <person name="Abouelleil A."/>
            <person name="Allen A.W."/>
            <person name="Alvarado L."/>
            <person name="Arachchi H.M."/>
            <person name="Berlin A.M."/>
            <person name="Chapman S.B."/>
            <person name="Gainer-Dewar J."/>
            <person name="Goldberg J."/>
            <person name="Griggs A."/>
            <person name="Gujja S."/>
            <person name="Hansen M."/>
            <person name="Howarth C."/>
            <person name="Imamovic A."/>
            <person name="Ireland A."/>
            <person name="Larimer J."/>
            <person name="McCowan C."/>
            <person name="Murphy C."/>
            <person name="Pearson M."/>
            <person name="Poon T.W."/>
            <person name="Priest M."/>
            <person name="Roberts A."/>
            <person name="Saif S."/>
            <person name="Shea T."/>
            <person name="Sisk P."/>
            <person name="Sykes S."/>
            <person name="Wortman J."/>
            <person name="Nusbaum C."/>
            <person name="Birren B."/>
        </authorList>
    </citation>
    <scope>NUCLEOTIDE SEQUENCE [LARGE SCALE GENOMIC DNA]</scope>
    <source>
        <strain evidence="9 10">3_1_6</strain>
    </source>
</reference>
<dbReference type="InterPro" id="IPR000515">
    <property type="entry name" value="MetI-like"/>
</dbReference>
<dbReference type="Gene3D" id="1.10.3720.10">
    <property type="entry name" value="MetI-like"/>
    <property type="match status" value="1"/>
</dbReference>
<comment type="caution">
    <text evidence="9">The sequence shown here is derived from an EMBL/GenBank/DDBJ whole genome shotgun (WGS) entry which is preliminary data.</text>
</comment>
<dbReference type="RefSeq" id="WP_005026441.1">
    <property type="nucleotide sequence ID" value="NZ_KE150238.1"/>
</dbReference>
<dbReference type="PANTHER" id="PTHR43163:SF9">
    <property type="entry name" value="ABC TRANSPORTER PERMEASE PROTEIN"/>
    <property type="match status" value="1"/>
</dbReference>
<keyword evidence="4 7" id="KW-0812">Transmembrane</keyword>
<evidence type="ECO:0000256" key="3">
    <source>
        <dbReference type="ARBA" id="ARBA00022475"/>
    </source>
</evidence>
<evidence type="ECO:0000256" key="2">
    <source>
        <dbReference type="ARBA" id="ARBA00022448"/>
    </source>
</evidence>
<evidence type="ECO:0000256" key="1">
    <source>
        <dbReference type="ARBA" id="ARBA00004651"/>
    </source>
</evidence>
<evidence type="ECO:0000256" key="6">
    <source>
        <dbReference type="ARBA" id="ARBA00023136"/>
    </source>
</evidence>
<comment type="similarity">
    <text evidence="7">Belongs to the binding-protein-dependent transport system permease family.</text>
</comment>
<feature type="transmembrane region" description="Helical" evidence="7">
    <location>
        <begin position="12"/>
        <end position="32"/>
    </location>
</feature>
<evidence type="ECO:0000313" key="9">
    <source>
        <dbReference type="EMBL" id="EFV44847.1"/>
    </source>
</evidence>
<dbReference type="PANTHER" id="PTHR43163">
    <property type="entry name" value="DIPEPTIDE TRANSPORT SYSTEM PERMEASE PROTEIN DPPB-RELATED"/>
    <property type="match status" value="1"/>
</dbReference>
<feature type="transmembrane region" description="Helical" evidence="7">
    <location>
        <begin position="180"/>
        <end position="204"/>
    </location>
</feature>
<dbReference type="GO" id="GO:0005886">
    <property type="term" value="C:plasma membrane"/>
    <property type="evidence" value="ECO:0007669"/>
    <property type="project" value="UniProtKB-SubCell"/>
</dbReference>
<keyword evidence="10" id="KW-1185">Reference proteome</keyword>
<dbReference type="InterPro" id="IPR045621">
    <property type="entry name" value="BPD_transp_1_N"/>
</dbReference>
<accession>E5Y580</accession>
<dbReference type="STRING" id="563192.HMPREF0179_01343"/>
<evidence type="ECO:0000259" key="8">
    <source>
        <dbReference type="PROSITE" id="PS50928"/>
    </source>
</evidence>
<keyword evidence="6 7" id="KW-0472">Membrane</keyword>
<sequence length="326" mass="35932">MTFLRVVGKRLFWAAVLLVLVLCLNFFLIRLAPGDPAVTIAGEMGGASPELLASIREQYGLNQSLFNQFVAYFGKVLHGDLGYSYFFNLPVMELIQDRLPATLLLVVTAVCAAVLIGVCLGVQAGRRPNSWTSHLVTIVALIGFSAPAFWTGMMLLILFASWIPILPVSGMTTIGAGYTGFAYVLDVAHHLILPVVTLAILYIAQYSRMERASMIDILGTDYIRTARAKGLRERTVVYKHALKNALIPVVTLAGMQFSQVFAGAVLVETVFNWPGMGRLAYESILRKDYPTLLGILFCSVFVVIIANVLTDFAYRFLDPKMRVGRR</sequence>
<evidence type="ECO:0000256" key="4">
    <source>
        <dbReference type="ARBA" id="ARBA00022692"/>
    </source>
</evidence>
<feature type="domain" description="ABC transmembrane type-1" evidence="8">
    <location>
        <begin position="99"/>
        <end position="310"/>
    </location>
</feature>
<feature type="transmembrane region" description="Helical" evidence="7">
    <location>
        <begin position="291"/>
        <end position="317"/>
    </location>
</feature>
<dbReference type="GeneID" id="78086471"/>
<dbReference type="Proteomes" id="UP000006034">
    <property type="component" value="Unassembled WGS sequence"/>
</dbReference>
<dbReference type="GO" id="GO:0055085">
    <property type="term" value="P:transmembrane transport"/>
    <property type="evidence" value="ECO:0007669"/>
    <property type="project" value="InterPro"/>
</dbReference>
<evidence type="ECO:0000256" key="5">
    <source>
        <dbReference type="ARBA" id="ARBA00022989"/>
    </source>
</evidence>
<organism evidence="9 10">
    <name type="scientific">Bilophila wadsworthia (strain 3_1_6)</name>
    <dbReference type="NCBI Taxonomy" id="563192"/>
    <lineage>
        <taxon>Bacteria</taxon>
        <taxon>Pseudomonadati</taxon>
        <taxon>Thermodesulfobacteriota</taxon>
        <taxon>Desulfovibrionia</taxon>
        <taxon>Desulfovibrionales</taxon>
        <taxon>Desulfovibrionaceae</taxon>
        <taxon>Bilophila</taxon>
    </lineage>
</organism>
<dbReference type="PROSITE" id="PS50928">
    <property type="entry name" value="ABC_TM1"/>
    <property type="match status" value="1"/>
</dbReference>
<dbReference type="Pfam" id="PF00528">
    <property type="entry name" value="BPD_transp_1"/>
    <property type="match status" value="1"/>
</dbReference>
<feature type="transmembrane region" description="Helical" evidence="7">
    <location>
        <begin position="134"/>
        <end position="160"/>
    </location>
</feature>
<keyword evidence="2 7" id="KW-0813">Transport</keyword>
<proteinExistence type="inferred from homology"/>
<feature type="transmembrane region" description="Helical" evidence="7">
    <location>
        <begin position="245"/>
        <end position="271"/>
    </location>
</feature>
<dbReference type="eggNOG" id="COG0601">
    <property type="taxonomic scope" value="Bacteria"/>
</dbReference>
<protein>
    <submittedName>
        <fullName evidence="9">Peptide/nickel transport system permease</fullName>
    </submittedName>
</protein>
<feature type="transmembrane region" description="Helical" evidence="7">
    <location>
        <begin position="99"/>
        <end position="122"/>
    </location>
</feature>
<dbReference type="EMBL" id="ADCP02000001">
    <property type="protein sequence ID" value="EFV44847.1"/>
    <property type="molecule type" value="Genomic_DNA"/>
</dbReference>
<dbReference type="CDD" id="cd06261">
    <property type="entry name" value="TM_PBP2"/>
    <property type="match status" value="1"/>
</dbReference>
<comment type="subcellular location">
    <subcellularLocation>
        <location evidence="1 7">Cell membrane</location>
        <topology evidence="1 7">Multi-pass membrane protein</topology>
    </subcellularLocation>
</comment>
<reference evidence="9 10" key="1">
    <citation type="submission" date="2010-10" db="EMBL/GenBank/DDBJ databases">
        <authorList>
            <consortium name="The Broad Institute Genome Sequencing Platform"/>
            <person name="Ward D."/>
            <person name="Earl A."/>
            <person name="Feldgarden M."/>
            <person name="Young S.K."/>
            <person name="Gargeya S."/>
            <person name="Zeng Q."/>
            <person name="Alvarado L."/>
            <person name="Berlin A."/>
            <person name="Bochicchio J."/>
            <person name="Chapman S.B."/>
            <person name="Chen Z."/>
            <person name="Freedman E."/>
            <person name="Gellesch M."/>
            <person name="Goldberg J."/>
            <person name="Griggs A."/>
            <person name="Gujja S."/>
            <person name="Heilman E."/>
            <person name="Heiman D."/>
            <person name="Howarth C."/>
            <person name="Mehta T."/>
            <person name="Neiman D."/>
            <person name="Pearson M."/>
            <person name="Roberts A."/>
            <person name="Saif S."/>
            <person name="Shea T."/>
            <person name="Shenoy N."/>
            <person name="Sisk P."/>
            <person name="Stolte C."/>
            <person name="Sykes S."/>
            <person name="White J."/>
            <person name="Yandava C."/>
            <person name="Allen-Vercoe E."/>
            <person name="Sibley C."/>
            <person name="Ambrose C.E."/>
            <person name="Strauss J."/>
            <person name="Daigneault M."/>
            <person name="Haas B."/>
            <person name="Nusbaum C."/>
            <person name="Birren B."/>
        </authorList>
    </citation>
    <scope>NUCLEOTIDE SEQUENCE [LARGE SCALE GENOMIC DNA]</scope>
    <source>
        <strain evidence="9 10">3_1_6</strain>
    </source>
</reference>
<keyword evidence="3" id="KW-1003">Cell membrane</keyword>
<dbReference type="OrthoDB" id="9778910at2"/>
<dbReference type="AlphaFoldDB" id="E5Y580"/>
<evidence type="ECO:0000256" key="7">
    <source>
        <dbReference type="RuleBase" id="RU363032"/>
    </source>
</evidence>
<name>E5Y580_BILW3</name>
<dbReference type="SUPFAM" id="SSF161098">
    <property type="entry name" value="MetI-like"/>
    <property type="match status" value="1"/>
</dbReference>
<dbReference type="InterPro" id="IPR035906">
    <property type="entry name" value="MetI-like_sf"/>
</dbReference>
<evidence type="ECO:0000313" key="10">
    <source>
        <dbReference type="Proteomes" id="UP000006034"/>
    </source>
</evidence>
<dbReference type="Pfam" id="PF19300">
    <property type="entry name" value="BPD_transp_1_N"/>
    <property type="match status" value="1"/>
</dbReference>
<dbReference type="HOGENOM" id="CLU_036879_1_0_7"/>